<name>A0A4S8KCU9_MUSBA</name>
<evidence type="ECO:0000256" key="1">
    <source>
        <dbReference type="ARBA" id="ARBA00005474"/>
    </source>
</evidence>
<organism evidence="5 6">
    <name type="scientific">Musa balbisiana</name>
    <name type="common">Banana</name>
    <dbReference type="NCBI Taxonomy" id="52838"/>
    <lineage>
        <taxon>Eukaryota</taxon>
        <taxon>Viridiplantae</taxon>
        <taxon>Streptophyta</taxon>
        <taxon>Embryophyta</taxon>
        <taxon>Tracheophyta</taxon>
        <taxon>Spermatophyta</taxon>
        <taxon>Magnoliopsida</taxon>
        <taxon>Liliopsida</taxon>
        <taxon>Zingiberales</taxon>
        <taxon>Musaceae</taxon>
        <taxon>Musa</taxon>
    </lineage>
</organism>
<dbReference type="EMBL" id="PYDT01000001">
    <property type="protein sequence ID" value="THU72984.1"/>
    <property type="molecule type" value="Genomic_DNA"/>
</dbReference>
<dbReference type="PROSITE" id="PS50891">
    <property type="entry name" value="LOB"/>
    <property type="match status" value="1"/>
</dbReference>
<comment type="caution">
    <text evidence="5">The sequence shown here is derived from an EMBL/GenBank/DDBJ whole genome shotgun (WGS) entry which is preliminary data.</text>
</comment>
<proteinExistence type="inferred from homology"/>
<evidence type="ECO:0000256" key="3">
    <source>
        <dbReference type="SAM" id="MobiDB-lite"/>
    </source>
</evidence>
<dbReference type="Pfam" id="PF03195">
    <property type="entry name" value="LOB"/>
    <property type="match status" value="1"/>
</dbReference>
<sequence>MDASNTFCRSTSSLFPSTSPLPKPPIHPPVVHSPCAACKILRRRCSGGCVLAPYFPPTEPLEFTTAHRVFGASNIIKFLQELPEIQRADAASSLVYEANARARDPVYGSAGIIYQLQRQTEGLQSQLARARAELAAMQAQHEYLISILSVKPWPFPAGFEEHYSPYMYHGGFSSVDDYNQASMWEESLWA</sequence>
<protein>
    <recommendedName>
        <fullName evidence="4">LOB domain-containing protein</fullName>
    </recommendedName>
</protein>
<dbReference type="AlphaFoldDB" id="A0A4S8KCU9"/>
<gene>
    <name evidence="5" type="ORF">C4D60_Mb04t18000</name>
</gene>
<comment type="similarity">
    <text evidence="1">Belongs to the LOB domain-containing protein family.</text>
</comment>
<evidence type="ECO:0000313" key="6">
    <source>
        <dbReference type="Proteomes" id="UP000317650"/>
    </source>
</evidence>
<evidence type="ECO:0000256" key="2">
    <source>
        <dbReference type="SAM" id="Coils"/>
    </source>
</evidence>
<accession>A0A4S8KCU9</accession>
<feature type="region of interest" description="Disordered" evidence="3">
    <location>
        <begin position="1"/>
        <end position="21"/>
    </location>
</feature>
<dbReference type="InterPro" id="IPR004883">
    <property type="entry name" value="LOB"/>
</dbReference>
<feature type="domain" description="LOB" evidence="4">
    <location>
        <begin position="33"/>
        <end position="134"/>
    </location>
</feature>
<dbReference type="PANTHER" id="PTHR31301:SF206">
    <property type="entry name" value="LOB DOMAIN-CONTAINING PROTEIN 1"/>
    <property type="match status" value="1"/>
</dbReference>
<reference evidence="5 6" key="1">
    <citation type="journal article" date="2019" name="Nat. Plants">
        <title>Genome sequencing of Musa balbisiana reveals subgenome evolution and function divergence in polyploid bananas.</title>
        <authorList>
            <person name="Yao X."/>
        </authorList>
    </citation>
    <scope>NUCLEOTIDE SEQUENCE [LARGE SCALE GENOMIC DNA]</scope>
    <source>
        <strain evidence="6">cv. DH-PKW</strain>
        <tissue evidence="5">Leaves</tissue>
    </source>
</reference>
<dbReference type="Proteomes" id="UP000317650">
    <property type="component" value="Chromosome 4"/>
</dbReference>
<dbReference type="PANTHER" id="PTHR31301">
    <property type="entry name" value="LOB DOMAIN-CONTAINING PROTEIN 4-RELATED"/>
    <property type="match status" value="1"/>
</dbReference>
<feature type="coiled-coil region" evidence="2">
    <location>
        <begin position="113"/>
        <end position="140"/>
    </location>
</feature>
<evidence type="ECO:0000259" key="4">
    <source>
        <dbReference type="PROSITE" id="PS50891"/>
    </source>
</evidence>
<evidence type="ECO:0000313" key="5">
    <source>
        <dbReference type="EMBL" id="THU72984.1"/>
    </source>
</evidence>
<keyword evidence="2" id="KW-0175">Coiled coil</keyword>
<keyword evidence="6" id="KW-1185">Reference proteome</keyword>